<dbReference type="AlphaFoldDB" id="A0A9N9J0R9"/>
<dbReference type="Proteomes" id="UP000789405">
    <property type="component" value="Unassembled WGS sequence"/>
</dbReference>
<comment type="caution">
    <text evidence="1">The sequence shown here is derived from an EMBL/GenBank/DDBJ whole genome shotgun (WGS) entry which is preliminary data.</text>
</comment>
<reference evidence="1" key="1">
    <citation type="submission" date="2021-06" db="EMBL/GenBank/DDBJ databases">
        <authorList>
            <person name="Kallberg Y."/>
            <person name="Tangrot J."/>
            <person name="Rosling A."/>
        </authorList>
    </citation>
    <scope>NUCLEOTIDE SEQUENCE</scope>
    <source>
        <strain evidence="1">MA453B</strain>
    </source>
</reference>
<gene>
    <name evidence="1" type="ORF">DERYTH_LOCUS17193</name>
</gene>
<keyword evidence="2" id="KW-1185">Reference proteome</keyword>
<sequence length="48" mass="5518">MNFEQILHICKEKLLINDGGVVQVNSKFYEYNFITLAESIIDLSNIAE</sequence>
<name>A0A9N9J0R9_9GLOM</name>
<dbReference type="EMBL" id="CAJVPY010015921">
    <property type="protein sequence ID" value="CAG8754435.1"/>
    <property type="molecule type" value="Genomic_DNA"/>
</dbReference>
<organism evidence="1 2">
    <name type="scientific">Dentiscutata erythropus</name>
    <dbReference type="NCBI Taxonomy" id="1348616"/>
    <lineage>
        <taxon>Eukaryota</taxon>
        <taxon>Fungi</taxon>
        <taxon>Fungi incertae sedis</taxon>
        <taxon>Mucoromycota</taxon>
        <taxon>Glomeromycotina</taxon>
        <taxon>Glomeromycetes</taxon>
        <taxon>Diversisporales</taxon>
        <taxon>Gigasporaceae</taxon>
        <taxon>Dentiscutata</taxon>
    </lineage>
</organism>
<evidence type="ECO:0000313" key="1">
    <source>
        <dbReference type="EMBL" id="CAG8754435.1"/>
    </source>
</evidence>
<feature type="non-terminal residue" evidence="1">
    <location>
        <position position="48"/>
    </location>
</feature>
<proteinExistence type="predicted"/>
<accession>A0A9N9J0R9</accession>
<evidence type="ECO:0000313" key="2">
    <source>
        <dbReference type="Proteomes" id="UP000789405"/>
    </source>
</evidence>
<protein>
    <submittedName>
        <fullName evidence="1">17331_t:CDS:1</fullName>
    </submittedName>
</protein>